<dbReference type="AlphaFoldDB" id="A0A9W7XJ97"/>
<dbReference type="Proteomes" id="UP001145021">
    <property type="component" value="Unassembled WGS sequence"/>
</dbReference>
<dbReference type="Pfam" id="PF02458">
    <property type="entry name" value="Transferase"/>
    <property type="match status" value="1"/>
</dbReference>
<dbReference type="PANTHER" id="PTHR31642:SF310">
    <property type="entry name" value="FATTY ALCOHOL:CAFFEOYL-COA ACYLTRANSFERASE"/>
    <property type="match status" value="1"/>
</dbReference>
<evidence type="ECO:0008006" key="4">
    <source>
        <dbReference type="Google" id="ProtNLM"/>
    </source>
</evidence>
<name>A0A9W7XJ97_9FUNG</name>
<dbReference type="Gene3D" id="3.30.559.10">
    <property type="entry name" value="Chloramphenicol acetyltransferase-like domain"/>
    <property type="match status" value="2"/>
</dbReference>
<dbReference type="InterPro" id="IPR050317">
    <property type="entry name" value="Plant_Fungal_Acyltransferase"/>
</dbReference>
<proteinExistence type="predicted"/>
<sequence length="459" mass="51019">MTVFSNENQKKAASLDQHIYEFCPADNAIFPRCMIHYYYRNAEDIPEFMEFSTLKDTFYQALSACLPMTLGFQVHMESPPFGKLTVTADAANPRMPPVTKHIDNNHTIAEMTACGFAIQSQPAVLAKAPLLANPLEGDPLVTLDVVYMTDGVGLLLAFSHAIADLSGFQRFVCEWSCLNRSKVSKTPCIGYTPVQLDTDRMLFWNNILKYPQPDSSDIEQHLDKLSSTDNLSQLSVPPAVASDFSVYRIEVSVAAIKEIAVLKSQMCPKVTVPSLIAAALWKSISLANTCSPYTYFANSLSIRNIPEFADFCGNTATMKYAYQKTATLVSQSVFDISQQIQRSSSSFTVGEFARIIDGYTDSENTYSKNLARFVENNRAPRLMVTNVSRIAFYNADFGYGTPVKLFFPAEIPPGFCAFMPLSKEGGIDILLCTTDNAIKNIKSDQLLKNRIVVYRHDVV</sequence>
<comment type="caution">
    <text evidence="2">The sequence shown here is derived from an EMBL/GenBank/DDBJ whole genome shotgun (WGS) entry which is preliminary data.</text>
</comment>
<dbReference type="GO" id="GO:0016747">
    <property type="term" value="F:acyltransferase activity, transferring groups other than amino-acyl groups"/>
    <property type="evidence" value="ECO:0007669"/>
    <property type="project" value="TreeGrafter"/>
</dbReference>
<keyword evidence="1" id="KW-0808">Transferase</keyword>
<accession>A0A9W7XJ97</accession>
<dbReference type="InterPro" id="IPR023213">
    <property type="entry name" value="CAT-like_dom_sf"/>
</dbReference>
<evidence type="ECO:0000313" key="3">
    <source>
        <dbReference type="Proteomes" id="UP001145021"/>
    </source>
</evidence>
<keyword evidence="3" id="KW-1185">Reference proteome</keyword>
<gene>
    <name evidence="2" type="ORF">LPJ64_002659</name>
</gene>
<organism evidence="2 3">
    <name type="scientific">Coemansia asiatica</name>
    <dbReference type="NCBI Taxonomy" id="1052880"/>
    <lineage>
        <taxon>Eukaryota</taxon>
        <taxon>Fungi</taxon>
        <taxon>Fungi incertae sedis</taxon>
        <taxon>Zoopagomycota</taxon>
        <taxon>Kickxellomycotina</taxon>
        <taxon>Kickxellomycetes</taxon>
        <taxon>Kickxellales</taxon>
        <taxon>Kickxellaceae</taxon>
        <taxon>Coemansia</taxon>
    </lineage>
</organism>
<dbReference type="PANTHER" id="PTHR31642">
    <property type="entry name" value="TRICHOTHECENE 3-O-ACETYLTRANSFERASE"/>
    <property type="match status" value="1"/>
</dbReference>
<evidence type="ECO:0000256" key="1">
    <source>
        <dbReference type="ARBA" id="ARBA00022679"/>
    </source>
</evidence>
<protein>
    <recommendedName>
        <fullName evidence="4">Transferase family protein</fullName>
    </recommendedName>
</protein>
<reference evidence="2" key="1">
    <citation type="submission" date="2022-07" db="EMBL/GenBank/DDBJ databases">
        <title>Phylogenomic reconstructions and comparative analyses of Kickxellomycotina fungi.</title>
        <authorList>
            <person name="Reynolds N.K."/>
            <person name="Stajich J.E."/>
            <person name="Barry K."/>
            <person name="Grigoriev I.V."/>
            <person name="Crous P."/>
            <person name="Smith M.E."/>
        </authorList>
    </citation>
    <scope>NUCLEOTIDE SEQUENCE</scope>
    <source>
        <strain evidence="2">NBRC 105413</strain>
    </source>
</reference>
<dbReference type="EMBL" id="JANBOH010000088">
    <property type="protein sequence ID" value="KAJ1645817.1"/>
    <property type="molecule type" value="Genomic_DNA"/>
</dbReference>
<evidence type="ECO:0000313" key="2">
    <source>
        <dbReference type="EMBL" id="KAJ1645817.1"/>
    </source>
</evidence>